<accession>A0A7S0EXB7</accession>
<dbReference type="PIRSF" id="PIRSF002394">
    <property type="entry name" value="GN-bd_beta"/>
    <property type="match status" value="1"/>
</dbReference>
<comment type="similarity">
    <text evidence="1">Belongs to the WD repeat G protein beta family.</text>
</comment>
<dbReference type="GO" id="GO:0007165">
    <property type="term" value="P:signal transduction"/>
    <property type="evidence" value="ECO:0007669"/>
    <property type="project" value="UniProtKB-KW"/>
</dbReference>
<evidence type="ECO:0000256" key="4">
    <source>
        <dbReference type="ARBA" id="ARBA00023224"/>
    </source>
</evidence>
<dbReference type="InterPro" id="IPR020472">
    <property type="entry name" value="WD40_PAC1"/>
</dbReference>
<feature type="repeat" description="WD" evidence="5">
    <location>
        <begin position="129"/>
        <end position="171"/>
    </location>
</feature>
<feature type="repeat" description="WD" evidence="5">
    <location>
        <begin position="172"/>
        <end position="215"/>
    </location>
</feature>
<sequence>MARSLETLQVELRAHQDRSPDAAKLAAADAGLPAKAVPQLRSVIKGHERKVYCVQWSGDSSRIASAGQEGFVLVTDPLSGMKTCAPVKASFAMATALNQDAKLLAHGGMDNTITITDIAGAQPITRKQCSGHDGYISALRFVPGHDNQLLSASGDGEAKLWDVKTGAVVASFAGHTSDCLCLSVAPDGPPKIFATGGLDNTVRLWDISSGKCVRTFIAKSEVNAVCMFPNGGAIAYATEQGQFGLFDVGSYACVSEGKTASKGAAMSVAVSRSGRVTYVGFEKGAISVCDTFDMSQYDGVTSGHERNVASMAVAPDGTAMATSGYDGLVKIWVGNA</sequence>
<keyword evidence="4" id="KW-0807">Transducer</keyword>
<dbReference type="InterPro" id="IPR001632">
    <property type="entry name" value="WD40_G-protein_beta-like"/>
</dbReference>
<dbReference type="CDD" id="cd00200">
    <property type="entry name" value="WD40"/>
    <property type="match status" value="1"/>
</dbReference>
<evidence type="ECO:0000256" key="2">
    <source>
        <dbReference type="ARBA" id="ARBA00022574"/>
    </source>
</evidence>
<evidence type="ECO:0000256" key="1">
    <source>
        <dbReference type="ARBA" id="ARBA00009768"/>
    </source>
</evidence>
<evidence type="ECO:0000256" key="5">
    <source>
        <dbReference type="PROSITE-ProRule" id="PRU00221"/>
    </source>
</evidence>
<name>A0A7S0EXB7_9EUKA</name>
<gene>
    <name evidence="6" type="ORF">PANT1444_LOCUS14455</name>
</gene>
<dbReference type="InterPro" id="IPR036322">
    <property type="entry name" value="WD40_repeat_dom_sf"/>
</dbReference>
<proteinExistence type="inferred from homology"/>
<feature type="repeat" description="WD" evidence="5">
    <location>
        <begin position="301"/>
        <end position="336"/>
    </location>
</feature>
<evidence type="ECO:0000313" key="6">
    <source>
        <dbReference type="EMBL" id="CAD8497506.1"/>
    </source>
</evidence>
<evidence type="ECO:0008006" key="7">
    <source>
        <dbReference type="Google" id="ProtNLM"/>
    </source>
</evidence>
<dbReference type="Gene3D" id="2.130.10.10">
    <property type="entry name" value="YVTN repeat-like/Quinoprotein amine dehydrogenase"/>
    <property type="match status" value="1"/>
</dbReference>
<dbReference type="InterPro" id="IPR001680">
    <property type="entry name" value="WD40_rpt"/>
</dbReference>
<keyword evidence="3" id="KW-0677">Repeat</keyword>
<keyword evidence="2 5" id="KW-0853">WD repeat</keyword>
<dbReference type="SMART" id="SM00320">
    <property type="entry name" value="WD40"/>
    <property type="match status" value="7"/>
</dbReference>
<dbReference type="PROSITE" id="PS50082">
    <property type="entry name" value="WD_REPEATS_2"/>
    <property type="match status" value="3"/>
</dbReference>
<evidence type="ECO:0000256" key="3">
    <source>
        <dbReference type="ARBA" id="ARBA00022737"/>
    </source>
</evidence>
<organism evidence="6">
    <name type="scientific">Phaeocystis antarctica</name>
    <dbReference type="NCBI Taxonomy" id="33657"/>
    <lineage>
        <taxon>Eukaryota</taxon>
        <taxon>Haptista</taxon>
        <taxon>Haptophyta</taxon>
        <taxon>Prymnesiophyceae</taxon>
        <taxon>Phaeocystales</taxon>
        <taxon>Phaeocystaceae</taxon>
        <taxon>Phaeocystis</taxon>
    </lineage>
</organism>
<protein>
    <recommendedName>
        <fullName evidence="7">Guanine nucleotide-binding protein subunit beta-like protein</fullName>
    </recommendedName>
</protein>
<dbReference type="PRINTS" id="PR00319">
    <property type="entry name" value="GPROTEINB"/>
</dbReference>
<dbReference type="InterPro" id="IPR019775">
    <property type="entry name" value="WD40_repeat_CS"/>
</dbReference>
<dbReference type="PRINTS" id="PR00320">
    <property type="entry name" value="GPROTEINBRPT"/>
</dbReference>
<dbReference type="PROSITE" id="PS50294">
    <property type="entry name" value="WD_REPEATS_REGION"/>
    <property type="match status" value="3"/>
</dbReference>
<dbReference type="EMBL" id="HBEP01025396">
    <property type="protein sequence ID" value="CAD8497506.1"/>
    <property type="molecule type" value="Transcribed_RNA"/>
</dbReference>
<dbReference type="InterPro" id="IPR015943">
    <property type="entry name" value="WD40/YVTN_repeat-like_dom_sf"/>
</dbReference>
<dbReference type="SUPFAM" id="SSF50978">
    <property type="entry name" value="WD40 repeat-like"/>
    <property type="match status" value="1"/>
</dbReference>
<reference evidence="6" key="1">
    <citation type="submission" date="2021-01" db="EMBL/GenBank/DDBJ databases">
        <authorList>
            <person name="Corre E."/>
            <person name="Pelletier E."/>
            <person name="Niang G."/>
            <person name="Scheremetjew M."/>
            <person name="Finn R."/>
            <person name="Kale V."/>
            <person name="Holt S."/>
            <person name="Cochrane G."/>
            <person name="Meng A."/>
            <person name="Brown T."/>
            <person name="Cohen L."/>
        </authorList>
    </citation>
    <scope>NUCLEOTIDE SEQUENCE</scope>
    <source>
        <strain evidence="6">CCMP1374</strain>
    </source>
</reference>
<dbReference type="Pfam" id="PF25391">
    <property type="entry name" value="WD40_Gbeta"/>
    <property type="match status" value="1"/>
</dbReference>
<dbReference type="AlphaFoldDB" id="A0A7S0EXB7"/>
<dbReference type="InterPro" id="IPR016346">
    <property type="entry name" value="G-protein_beta_1-5"/>
</dbReference>
<dbReference type="PROSITE" id="PS00678">
    <property type="entry name" value="WD_REPEATS_1"/>
    <property type="match status" value="1"/>
</dbReference>
<dbReference type="PANTHER" id="PTHR19850">
    <property type="entry name" value="GUANINE NUCLEOTIDE-BINDING PROTEIN BETA G PROTEIN BETA"/>
    <property type="match status" value="1"/>
</dbReference>